<reference evidence="1" key="1">
    <citation type="submission" date="2016-10" db="EMBL/GenBank/DDBJ databases">
        <authorList>
            <person name="de Groot N.N."/>
        </authorList>
    </citation>
    <scope>NUCLEOTIDE SEQUENCE</scope>
</reference>
<organism evidence="1">
    <name type="scientific">hydrothermal vent metagenome</name>
    <dbReference type="NCBI Taxonomy" id="652676"/>
    <lineage>
        <taxon>unclassified sequences</taxon>
        <taxon>metagenomes</taxon>
        <taxon>ecological metagenomes</taxon>
    </lineage>
</organism>
<proteinExistence type="predicted"/>
<protein>
    <recommendedName>
        <fullName evidence="2">Zn-ribbon-containing, possibly RNA-binding protein and truncated derivatives</fullName>
    </recommendedName>
</protein>
<gene>
    <name evidence="1" type="ORF">MNB_SUP05-5-885</name>
</gene>
<dbReference type="AlphaFoldDB" id="A0A1W1CN89"/>
<evidence type="ECO:0000313" key="1">
    <source>
        <dbReference type="EMBL" id="SFV67162.1"/>
    </source>
</evidence>
<accession>A0A1W1CN89</accession>
<dbReference type="EMBL" id="FPHJ01000055">
    <property type="protein sequence ID" value="SFV67162.1"/>
    <property type="molecule type" value="Genomic_DNA"/>
</dbReference>
<name>A0A1W1CN89_9ZZZZ</name>
<evidence type="ECO:0008006" key="2">
    <source>
        <dbReference type="Google" id="ProtNLM"/>
    </source>
</evidence>
<sequence length="91" mass="10681">MKIENNLSNNLTQLIQEARKINKLNDWLNMRIPELFNENIVLSVIKEKSVTFVVSSSAFSFVINKNKNRILELFKENEVLKNIISFEIKIK</sequence>